<name>A0AAD5NV30_ACENE</name>
<dbReference type="Proteomes" id="UP001064489">
    <property type="component" value="Chromosome 4"/>
</dbReference>
<evidence type="ECO:0000313" key="1">
    <source>
        <dbReference type="EMBL" id="KAI9182540.1"/>
    </source>
</evidence>
<dbReference type="AlphaFoldDB" id="A0AAD5NV30"/>
<protein>
    <submittedName>
        <fullName evidence="1">Uncharacterized protein</fullName>
    </submittedName>
</protein>
<reference evidence="1" key="1">
    <citation type="journal article" date="2022" name="Plant J.">
        <title>Strategies of tolerance reflected in two North American maple genomes.</title>
        <authorList>
            <person name="McEvoy S.L."/>
            <person name="Sezen U.U."/>
            <person name="Trouern-Trend A."/>
            <person name="McMahon S.M."/>
            <person name="Schaberg P.G."/>
            <person name="Yang J."/>
            <person name="Wegrzyn J.L."/>
            <person name="Swenson N.G."/>
        </authorList>
    </citation>
    <scope>NUCLEOTIDE SEQUENCE</scope>
    <source>
        <strain evidence="1">91603</strain>
    </source>
</reference>
<keyword evidence="2" id="KW-1185">Reference proteome</keyword>
<comment type="caution">
    <text evidence="1">The sequence shown here is derived from an EMBL/GenBank/DDBJ whole genome shotgun (WGS) entry which is preliminary data.</text>
</comment>
<proteinExistence type="predicted"/>
<accession>A0AAD5NV30</accession>
<organism evidence="1 2">
    <name type="scientific">Acer negundo</name>
    <name type="common">Box elder</name>
    <dbReference type="NCBI Taxonomy" id="4023"/>
    <lineage>
        <taxon>Eukaryota</taxon>
        <taxon>Viridiplantae</taxon>
        <taxon>Streptophyta</taxon>
        <taxon>Embryophyta</taxon>
        <taxon>Tracheophyta</taxon>
        <taxon>Spermatophyta</taxon>
        <taxon>Magnoliopsida</taxon>
        <taxon>eudicotyledons</taxon>
        <taxon>Gunneridae</taxon>
        <taxon>Pentapetalae</taxon>
        <taxon>rosids</taxon>
        <taxon>malvids</taxon>
        <taxon>Sapindales</taxon>
        <taxon>Sapindaceae</taxon>
        <taxon>Hippocastanoideae</taxon>
        <taxon>Acereae</taxon>
        <taxon>Acer</taxon>
    </lineage>
</organism>
<sequence>MVNGMKEPIFRSWIRALPHFRKLKYQERKEYAGDERRDQTQVGPRLNEGIVDYGLEGYVSTADKTPISEVETMVLEKGGLTHREVNQVDADGITRLVGSEMGMDHGSMEINHLDPQVLNEAKACMESIPSPSDKVGIKVVEAGARSQLSNNNGAGQQSVRPSLQRRWVRKARAHQLGEMRFIRNKSKEKKKEISSIEGNEGCRKKQKEIVGDDEEVLTTQIIESAMGGVAGQIDSCYKNAEVITCLMVSPEAYEKSSPTLSAG</sequence>
<reference evidence="1" key="2">
    <citation type="submission" date="2023-02" db="EMBL/GenBank/DDBJ databases">
        <authorList>
            <person name="Swenson N.G."/>
            <person name="Wegrzyn J.L."/>
            <person name="Mcevoy S.L."/>
        </authorList>
    </citation>
    <scope>NUCLEOTIDE SEQUENCE</scope>
    <source>
        <strain evidence="1">91603</strain>
        <tissue evidence="1">Leaf</tissue>
    </source>
</reference>
<evidence type="ECO:0000313" key="2">
    <source>
        <dbReference type="Proteomes" id="UP001064489"/>
    </source>
</evidence>
<gene>
    <name evidence="1" type="ORF">LWI28_026350</name>
</gene>
<dbReference type="EMBL" id="JAJSOW010000101">
    <property type="protein sequence ID" value="KAI9182540.1"/>
    <property type="molecule type" value="Genomic_DNA"/>
</dbReference>